<proteinExistence type="predicted"/>
<sequence>GVALGPYAKQMPNRTQEGEHYPSTICPRVGRMAPVLDWHNGITFAHIAAGETSFVAQVVFTPSGAEPIEAVSVRILPESSVVSFEFAEALPTGFGILSVDYVGTINDQMAGFYRSSYTDLAGKQRYMGTTFFALIHA</sequence>
<evidence type="ECO:0000259" key="2">
    <source>
        <dbReference type="Pfam" id="PF17900"/>
    </source>
</evidence>
<dbReference type="InterPro" id="IPR042097">
    <property type="entry name" value="Aminopeptidase_N-like_N_sf"/>
</dbReference>
<evidence type="ECO:0000313" key="4">
    <source>
        <dbReference type="Proteomes" id="UP000553632"/>
    </source>
</evidence>
<gene>
    <name evidence="3" type="ORF">FOZ63_018782</name>
</gene>
<dbReference type="InterPro" id="IPR045357">
    <property type="entry name" value="Aminopeptidase_N-like_N"/>
</dbReference>
<feature type="region of interest" description="Disordered" evidence="1">
    <location>
        <begin position="1"/>
        <end position="22"/>
    </location>
</feature>
<feature type="non-terminal residue" evidence="3">
    <location>
        <position position="137"/>
    </location>
</feature>
<dbReference type="SUPFAM" id="SSF63737">
    <property type="entry name" value="Leukotriene A4 hydrolase N-terminal domain"/>
    <property type="match status" value="1"/>
</dbReference>
<feature type="non-terminal residue" evidence="3">
    <location>
        <position position="1"/>
    </location>
</feature>
<feature type="domain" description="Aminopeptidase N-like N-terminal" evidence="2">
    <location>
        <begin position="77"/>
        <end position="135"/>
    </location>
</feature>
<name>A0A7J6S0M5_PEROL</name>
<dbReference type="Pfam" id="PF17900">
    <property type="entry name" value="Peptidase_M1_N"/>
    <property type="match status" value="1"/>
</dbReference>
<dbReference type="AlphaFoldDB" id="A0A7J6S0M5"/>
<keyword evidence="4" id="KW-1185">Reference proteome</keyword>
<reference evidence="3 4" key="1">
    <citation type="submission" date="2020-04" db="EMBL/GenBank/DDBJ databases">
        <title>Perkinsus olseni comparative genomics.</title>
        <authorList>
            <person name="Bogema D.R."/>
        </authorList>
    </citation>
    <scope>NUCLEOTIDE SEQUENCE [LARGE SCALE GENOMIC DNA]</scope>
    <source>
        <strain evidence="3 4">ATCC PRA-207</strain>
    </source>
</reference>
<organism evidence="3 4">
    <name type="scientific">Perkinsus olseni</name>
    <name type="common">Perkinsus atlanticus</name>
    <dbReference type="NCBI Taxonomy" id="32597"/>
    <lineage>
        <taxon>Eukaryota</taxon>
        <taxon>Sar</taxon>
        <taxon>Alveolata</taxon>
        <taxon>Perkinsozoa</taxon>
        <taxon>Perkinsea</taxon>
        <taxon>Perkinsida</taxon>
        <taxon>Perkinsidae</taxon>
        <taxon>Perkinsus</taxon>
    </lineage>
</organism>
<dbReference type="Gene3D" id="2.60.40.1730">
    <property type="entry name" value="tricorn interacting facor f3 domain"/>
    <property type="match status" value="1"/>
</dbReference>
<evidence type="ECO:0000256" key="1">
    <source>
        <dbReference type="SAM" id="MobiDB-lite"/>
    </source>
</evidence>
<evidence type="ECO:0000313" key="3">
    <source>
        <dbReference type="EMBL" id="KAF4725590.1"/>
    </source>
</evidence>
<accession>A0A7J6S0M5</accession>
<protein>
    <recommendedName>
        <fullName evidence="2">Aminopeptidase N-like N-terminal domain-containing protein</fullName>
    </recommendedName>
</protein>
<comment type="caution">
    <text evidence="3">The sequence shown here is derived from an EMBL/GenBank/DDBJ whole genome shotgun (WGS) entry which is preliminary data.</text>
</comment>
<dbReference type="EMBL" id="JABANO010022185">
    <property type="protein sequence ID" value="KAF4725590.1"/>
    <property type="molecule type" value="Genomic_DNA"/>
</dbReference>
<dbReference type="Proteomes" id="UP000553632">
    <property type="component" value="Unassembled WGS sequence"/>
</dbReference>